<reference evidence="8 9" key="1">
    <citation type="submission" date="2018-08" db="EMBL/GenBank/DDBJ databases">
        <title>Form III RuBisCO-mediated autotrophy in Thermodesulfobium bacteria.</title>
        <authorList>
            <person name="Toshchakov S.V."/>
            <person name="Kublanov I.V."/>
            <person name="Frolov E."/>
            <person name="Bonch-Osmolovskaya E.A."/>
            <person name="Tourova T.P."/>
            <person name="Chernych N.A."/>
            <person name="Lebedinsky A.V."/>
        </authorList>
    </citation>
    <scope>NUCLEOTIDE SEQUENCE [LARGE SCALE GENOMIC DNA]</scope>
    <source>
        <strain evidence="8 9">SR</strain>
    </source>
</reference>
<name>A0A3D8P4S2_9THEO</name>
<keyword evidence="9" id="KW-1185">Reference proteome</keyword>
<dbReference type="GO" id="GO:0032259">
    <property type="term" value="P:methylation"/>
    <property type="evidence" value="ECO:0007669"/>
    <property type="project" value="UniProtKB-KW"/>
</dbReference>
<dbReference type="Gene3D" id="3.40.50.150">
    <property type="entry name" value="Vaccinia Virus protein VP39"/>
    <property type="match status" value="1"/>
</dbReference>
<dbReference type="SUPFAM" id="SSF53335">
    <property type="entry name" value="S-adenosyl-L-methionine-dependent methyltransferases"/>
    <property type="match status" value="1"/>
</dbReference>
<dbReference type="RefSeq" id="WP_115792617.1">
    <property type="nucleotide sequence ID" value="NZ_QSLN01000007.1"/>
</dbReference>
<dbReference type="NCBIfam" id="TIGR00675">
    <property type="entry name" value="dcm"/>
    <property type="match status" value="1"/>
</dbReference>
<dbReference type="PANTHER" id="PTHR10629">
    <property type="entry name" value="CYTOSINE-SPECIFIC METHYLTRANSFERASE"/>
    <property type="match status" value="1"/>
</dbReference>
<organism evidence="8 9">
    <name type="scientific">Ammonifex thiophilus</name>
    <dbReference type="NCBI Taxonomy" id="444093"/>
    <lineage>
        <taxon>Bacteria</taxon>
        <taxon>Bacillati</taxon>
        <taxon>Bacillota</taxon>
        <taxon>Clostridia</taxon>
        <taxon>Thermoanaerobacterales</taxon>
        <taxon>Thermoanaerobacteraceae</taxon>
        <taxon>Ammonifex</taxon>
    </lineage>
</organism>
<evidence type="ECO:0000256" key="2">
    <source>
        <dbReference type="ARBA" id="ARBA00022603"/>
    </source>
</evidence>
<evidence type="ECO:0000256" key="1">
    <source>
        <dbReference type="ARBA" id="ARBA00011975"/>
    </source>
</evidence>
<dbReference type="InterPro" id="IPR050390">
    <property type="entry name" value="C5-Methyltransferase"/>
</dbReference>
<dbReference type="InterPro" id="IPR029063">
    <property type="entry name" value="SAM-dependent_MTases_sf"/>
</dbReference>
<dbReference type="OrthoDB" id="1722287at2"/>
<dbReference type="GO" id="GO:0009307">
    <property type="term" value="P:DNA restriction-modification system"/>
    <property type="evidence" value="ECO:0007669"/>
    <property type="project" value="UniProtKB-KW"/>
</dbReference>
<dbReference type="Proteomes" id="UP000256329">
    <property type="component" value="Unassembled WGS sequence"/>
</dbReference>
<evidence type="ECO:0000256" key="7">
    <source>
        <dbReference type="RuleBase" id="RU000416"/>
    </source>
</evidence>
<dbReference type="PROSITE" id="PS51679">
    <property type="entry name" value="SAM_MT_C5"/>
    <property type="match status" value="1"/>
</dbReference>
<evidence type="ECO:0000313" key="8">
    <source>
        <dbReference type="EMBL" id="RDV82973.1"/>
    </source>
</evidence>
<proteinExistence type="inferred from homology"/>
<dbReference type="EMBL" id="QSLN01000007">
    <property type="protein sequence ID" value="RDV82973.1"/>
    <property type="molecule type" value="Genomic_DNA"/>
</dbReference>
<sequence>MSSKNWDRLHSTLVPILSLFSGAGGMDLGFYRAGFMALLAIDISPAAVKTYKRNHPHARVECLDLSQVQAEELVELWNSCSGGQAPVGIVGGPPCQAFSVSNVRQSPDDPRAQLVVRYAEIIRVFAERAGIAFFVFENVPGLLGKRHRDRYELFKKLCRHAGFRIYEKLIDAVNFGVPQYRPRIFVVGFNENLLPDIEFEIPEGDSEPVPVSAVLQGLPEPAYYRPGLKPGDIPFHPNHVTQRPKSEKFRNGSLVPGKVVGRSFRVLRWDAPSWTVAYGHREVHIHPGGHRRLSVLEAMLLQGFPPSYVLEGTLSQQITLVSDAVPPPVGEAVARAIAQALEKARGGLVEKWQALAAPGGI</sequence>
<feature type="active site" evidence="6">
    <location>
        <position position="95"/>
    </location>
</feature>
<evidence type="ECO:0000256" key="6">
    <source>
        <dbReference type="PROSITE-ProRule" id="PRU01016"/>
    </source>
</evidence>
<keyword evidence="4 6" id="KW-0949">S-adenosyl-L-methionine</keyword>
<keyword evidence="2 6" id="KW-0489">Methyltransferase</keyword>
<dbReference type="PANTHER" id="PTHR10629:SF52">
    <property type="entry name" value="DNA (CYTOSINE-5)-METHYLTRANSFERASE 1"/>
    <property type="match status" value="1"/>
</dbReference>
<evidence type="ECO:0000256" key="5">
    <source>
        <dbReference type="ARBA" id="ARBA00022747"/>
    </source>
</evidence>
<accession>A0A3D8P4S2</accession>
<dbReference type="PRINTS" id="PR00105">
    <property type="entry name" value="C5METTRFRASE"/>
</dbReference>
<keyword evidence="3 6" id="KW-0808">Transferase</keyword>
<evidence type="ECO:0000313" key="9">
    <source>
        <dbReference type="Proteomes" id="UP000256329"/>
    </source>
</evidence>
<dbReference type="InterPro" id="IPR001525">
    <property type="entry name" value="C5_MeTfrase"/>
</dbReference>
<dbReference type="AlphaFoldDB" id="A0A3D8P4S2"/>
<gene>
    <name evidence="8" type="ORF">DXX99_06115</name>
</gene>
<dbReference type="GO" id="GO:0044027">
    <property type="term" value="P:negative regulation of gene expression via chromosomal CpG island methylation"/>
    <property type="evidence" value="ECO:0007669"/>
    <property type="project" value="TreeGrafter"/>
</dbReference>
<comment type="caution">
    <text evidence="8">The sequence shown here is derived from an EMBL/GenBank/DDBJ whole genome shotgun (WGS) entry which is preliminary data.</text>
</comment>
<comment type="similarity">
    <text evidence="6 7">Belongs to the class I-like SAM-binding methyltransferase superfamily. C5-methyltransferase family.</text>
</comment>
<dbReference type="GO" id="GO:0003886">
    <property type="term" value="F:DNA (cytosine-5-)-methyltransferase activity"/>
    <property type="evidence" value="ECO:0007669"/>
    <property type="project" value="UniProtKB-EC"/>
</dbReference>
<evidence type="ECO:0000256" key="4">
    <source>
        <dbReference type="ARBA" id="ARBA00022691"/>
    </source>
</evidence>
<dbReference type="GO" id="GO:0003677">
    <property type="term" value="F:DNA binding"/>
    <property type="evidence" value="ECO:0007669"/>
    <property type="project" value="TreeGrafter"/>
</dbReference>
<keyword evidence="5" id="KW-0680">Restriction system</keyword>
<dbReference type="Gene3D" id="3.90.120.10">
    <property type="entry name" value="DNA Methylase, subunit A, domain 2"/>
    <property type="match status" value="1"/>
</dbReference>
<dbReference type="Pfam" id="PF00145">
    <property type="entry name" value="DNA_methylase"/>
    <property type="match status" value="1"/>
</dbReference>
<evidence type="ECO:0000256" key="3">
    <source>
        <dbReference type="ARBA" id="ARBA00022679"/>
    </source>
</evidence>
<protein>
    <recommendedName>
        <fullName evidence="1">DNA (cytosine-5-)-methyltransferase</fullName>
        <ecNumber evidence="1">2.1.1.37</ecNumber>
    </recommendedName>
</protein>
<dbReference type="EC" id="2.1.1.37" evidence="1"/>